<dbReference type="SMART" id="SM00881">
    <property type="entry name" value="CoA_binding"/>
    <property type="match status" value="1"/>
</dbReference>
<protein>
    <submittedName>
        <fullName evidence="2">CoA-binding domain protein</fullName>
    </submittedName>
</protein>
<dbReference type="PANTHER" id="PTHR33303:SF2">
    <property type="entry name" value="COA-BINDING DOMAIN-CONTAINING PROTEIN"/>
    <property type="match status" value="1"/>
</dbReference>
<feature type="domain" description="CoA-binding" evidence="1">
    <location>
        <begin position="11"/>
        <end position="101"/>
    </location>
</feature>
<organism evidence="2 3">
    <name type="scientific">Anaeromyxobacter dehalogenans (strain ATCC BAA-258 / DSM 21875 / 2CP-1)</name>
    <dbReference type="NCBI Taxonomy" id="455488"/>
    <lineage>
        <taxon>Bacteria</taxon>
        <taxon>Pseudomonadati</taxon>
        <taxon>Myxococcota</taxon>
        <taxon>Myxococcia</taxon>
        <taxon>Myxococcales</taxon>
        <taxon>Cystobacterineae</taxon>
        <taxon>Anaeromyxobacteraceae</taxon>
        <taxon>Anaeromyxobacter</taxon>
    </lineage>
</organism>
<dbReference type="InterPro" id="IPR003781">
    <property type="entry name" value="CoA-bd"/>
</dbReference>
<proteinExistence type="predicted"/>
<dbReference type="Proteomes" id="UP000007089">
    <property type="component" value="Chromosome"/>
</dbReference>
<reference evidence="2" key="1">
    <citation type="submission" date="2009-01" db="EMBL/GenBank/DDBJ databases">
        <title>Complete sequence of Anaeromyxobacter dehalogenans 2CP-1.</title>
        <authorList>
            <consortium name="US DOE Joint Genome Institute"/>
            <person name="Lucas S."/>
            <person name="Copeland A."/>
            <person name="Lapidus A."/>
            <person name="Glavina del Rio T."/>
            <person name="Dalin E."/>
            <person name="Tice H."/>
            <person name="Bruce D."/>
            <person name="Goodwin L."/>
            <person name="Pitluck S."/>
            <person name="Saunders E."/>
            <person name="Brettin T."/>
            <person name="Detter J.C."/>
            <person name="Han C."/>
            <person name="Larimer F."/>
            <person name="Land M."/>
            <person name="Hauser L."/>
            <person name="Kyrpides N."/>
            <person name="Ovchinnikova G."/>
            <person name="Beliaev A.S."/>
            <person name="Richardson P."/>
        </authorList>
    </citation>
    <scope>NUCLEOTIDE SEQUENCE</scope>
    <source>
        <strain evidence="2">2CP-1</strain>
    </source>
</reference>
<accession>B8JF50</accession>
<dbReference type="AlphaFoldDB" id="B8JF50"/>
<evidence type="ECO:0000259" key="1">
    <source>
        <dbReference type="SMART" id="SM00881"/>
    </source>
</evidence>
<sequence>MTLSLDRAREFLAARRIAVAGVSRDEKDFSRYLFGELVARGYDAVPVNPALAEVDGRRAFASLAEVEPPVEAALILTPRSATEAVVADALRAGIRRIWLHRGAGAGSATPGALALCRASGVEPVHDLCPFMVLTGTAFPHRFHGFFRRHLAHEHPAPQA</sequence>
<dbReference type="SUPFAM" id="SSF51735">
    <property type="entry name" value="NAD(P)-binding Rossmann-fold domains"/>
    <property type="match status" value="1"/>
</dbReference>
<dbReference type="EMBL" id="CP001359">
    <property type="protein sequence ID" value="ACL64407.1"/>
    <property type="molecule type" value="Genomic_DNA"/>
</dbReference>
<dbReference type="InterPro" id="IPR036291">
    <property type="entry name" value="NAD(P)-bd_dom_sf"/>
</dbReference>
<name>B8JF50_ANAD2</name>
<keyword evidence="3" id="KW-1185">Reference proteome</keyword>
<dbReference type="Gene3D" id="3.40.50.720">
    <property type="entry name" value="NAD(P)-binding Rossmann-like Domain"/>
    <property type="match status" value="1"/>
</dbReference>
<evidence type="ECO:0000313" key="2">
    <source>
        <dbReference type="EMBL" id="ACL64407.1"/>
    </source>
</evidence>
<dbReference type="KEGG" id="acp:A2cp1_1056"/>
<gene>
    <name evidence="2" type="ordered locus">A2cp1_1056</name>
</gene>
<evidence type="ECO:0000313" key="3">
    <source>
        <dbReference type="Proteomes" id="UP000007089"/>
    </source>
</evidence>
<dbReference type="Pfam" id="PF13380">
    <property type="entry name" value="CoA_binding_2"/>
    <property type="match status" value="1"/>
</dbReference>
<dbReference type="HOGENOM" id="CLU_112567_1_0_7"/>
<dbReference type="RefSeq" id="WP_012632400.1">
    <property type="nucleotide sequence ID" value="NC_011891.1"/>
</dbReference>
<dbReference type="PANTHER" id="PTHR33303">
    <property type="entry name" value="CYTOPLASMIC PROTEIN-RELATED"/>
    <property type="match status" value="1"/>
</dbReference>